<dbReference type="Pfam" id="PF00583">
    <property type="entry name" value="Acetyltransf_1"/>
    <property type="match status" value="1"/>
</dbReference>
<protein>
    <submittedName>
        <fullName evidence="4">GNAT family N-acetyltransferase</fullName>
        <ecNumber evidence="4">2.3.1.-</ecNumber>
    </submittedName>
</protein>
<organism evidence="4 5">
    <name type="scientific">Nocardioides bruguierae</name>
    <dbReference type="NCBI Taxonomy" id="2945102"/>
    <lineage>
        <taxon>Bacteria</taxon>
        <taxon>Bacillati</taxon>
        <taxon>Actinomycetota</taxon>
        <taxon>Actinomycetes</taxon>
        <taxon>Propionibacteriales</taxon>
        <taxon>Nocardioidaceae</taxon>
        <taxon>Nocardioides</taxon>
    </lineage>
</organism>
<accession>A0A9X2D6G7</accession>
<dbReference type="Proteomes" id="UP001139485">
    <property type="component" value="Unassembled WGS sequence"/>
</dbReference>
<sequence>MTVRAAGPGDTDAVAALEARNLGPDAWSRGLVEAGLTGDVPTVSYLVALGPDGQVVGHAVVSLVDVAELQRISVLPEHRRAGLATALLDAVVALAREGGCDRVLLEVREDNDGARAFYARHGFVDLARRKRYYADGATAVVCELTLGPR</sequence>
<evidence type="ECO:0000259" key="3">
    <source>
        <dbReference type="PROSITE" id="PS51186"/>
    </source>
</evidence>
<dbReference type="InterPro" id="IPR016181">
    <property type="entry name" value="Acyl_CoA_acyltransferase"/>
</dbReference>
<keyword evidence="1 4" id="KW-0808">Transferase</keyword>
<dbReference type="EMBL" id="JAMOIL010000008">
    <property type="protein sequence ID" value="MCM0620056.1"/>
    <property type="molecule type" value="Genomic_DNA"/>
</dbReference>
<keyword evidence="2 4" id="KW-0012">Acyltransferase</keyword>
<evidence type="ECO:0000256" key="1">
    <source>
        <dbReference type="ARBA" id="ARBA00022679"/>
    </source>
</evidence>
<keyword evidence="5" id="KW-1185">Reference proteome</keyword>
<dbReference type="EC" id="2.3.1.-" evidence="4"/>
<dbReference type="InterPro" id="IPR000182">
    <property type="entry name" value="GNAT_dom"/>
</dbReference>
<dbReference type="SUPFAM" id="SSF55729">
    <property type="entry name" value="Acyl-CoA N-acyltransferases (Nat)"/>
    <property type="match status" value="1"/>
</dbReference>
<dbReference type="PANTHER" id="PTHR43877">
    <property type="entry name" value="AMINOALKYLPHOSPHONATE N-ACETYLTRANSFERASE-RELATED-RELATED"/>
    <property type="match status" value="1"/>
</dbReference>
<dbReference type="AlphaFoldDB" id="A0A9X2D6G7"/>
<comment type="caution">
    <text evidence="4">The sequence shown here is derived from an EMBL/GenBank/DDBJ whole genome shotgun (WGS) entry which is preliminary data.</text>
</comment>
<evidence type="ECO:0000256" key="2">
    <source>
        <dbReference type="ARBA" id="ARBA00023315"/>
    </source>
</evidence>
<name>A0A9X2D6G7_9ACTN</name>
<dbReference type="CDD" id="cd04301">
    <property type="entry name" value="NAT_SF"/>
    <property type="match status" value="1"/>
</dbReference>
<evidence type="ECO:0000313" key="4">
    <source>
        <dbReference type="EMBL" id="MCM0620056.1"/>
    </source>
</evidence>
<dbReference type="GO" id="GO:0016747">
    <property type="term" value="F:acyltransferase activity, transferring groups other than amino-acyl groups"/>
    <property type="evidence" value="ECO:0007669"/>
    <property type="project" value="InterPro"/>
</dbReference>
<dbReference type="InterPro" id="IPR050832">
    <property type="entry name" value="Bact_Acetyltransf"/>
</dbReference>
<reference evidence="4" key="1">
    <citation type="submission" date="2022-05" db="EMBL/GenBank/DDBJ databases">
        <authorList>
            <person name="Tuo L."/>
        </authorList>
    </citation>
    <scope>NUCLEOTIDE SEQUENCE</scope>
    <source>
        <strain evidence="4">BSK12Z-4</strain>
    </source>
</reference>
<dbReference type="Gene3D" id="3.40.630.30">
    <property type="match status" value="1"/>
</dbReference>
<proteinExistence type="predicted"/>
<feature type="domain" description="N-acetyltransferase" evidence="3">
    <location>
        <begin position="1"/>
        <end position="147"/>
    </location>
</feature>
<dbReference type="RefSeq" id="WP_250826743.1">
    <property type="nucleotide sequence ID" value="NZ_JAMOIL010000008.1"/>
</dbReference>
<gene>
    <name evidence="4" type="ORF">M8330_07070</name>
</gene>
<evidence type="ECO:0000313" key="5">
    <source>
        <dbReference type="Proteomes" id="UP001139485"/>
    </source>
</evidence>
<dbReference type="PROSITE" id="PS51186">
    <property type="entry name" value="GNAT"/>
    <property type="match status" value="1"/>
</dbReference>